<dbReference type="GO" id="GO:0004601">
    <property type="term" value="F:peroxidase activity"/>
    <property type="evidence" value="ECO:0007669"/>
    <property type="project" value="UniProtKB-KW"/>
</dbReference>
<name>A0A2A9ND76_9AGAR</name>
<feature type="region of interest" description="Disordered" evidence="8">
    <location>
        <begin position="294"/>
        <end position="313"/>
    </location>
</feature>
<dbReference type="PANTHER" id="PTHR33577:SF18">
    <property type="entry name" value="HEME HALOPEROXIDASE FAMILY PROFILE DOMAIN-CONTAINING PROTEIN"/>
    <property type="match status" value="1"/>
</dbReference>
<evidence type="ECO:0000256" key="4">
    <source>
        <dbReference type="ARBA" id="ARBA00022723"/>
    </source>
</evidence>
<dbReference type="GO" id="GO:0046872">
    <property type="term" value="F:metal ion binding"/>
    <property type="evidence" value="ECO:0007669"/>
    <property type="project" value="UniProtKB-KW"/>
</dbReference>
<evidence type="ECO:0000256" key="2">
    <source>
        <dbReference type="ARBA" id="ARBA00022559"/>
    </source>
</evidence>
<dbReference type="InterPro" id="IPR036851">
    <property type="entry name" value="Chloroperoxidase-like_sf"/>
</dbReference>
<feature type="domain" description="Heme haloperoxidase family profile" evidence="9">
    <location>
        <begin position="3"/>
        <end position="286"/>
    </location>
</feature>
<accession>A0A2A9ND76</accession>
<proteinExistence type="inferred from homology"/>
<sequence length="399" mass="44328">MEPAHEYTQPTEQDSRSPCPALNSLANHGYVAHSGKHIPFWTLIHALQHVYHLSLPLALLISTVGYLTCGQLSLSFSQPPSTPSKNTDTNTSLLHPLRLLHSLFSTLSSLFHLPYITWTVDLGNLSYHGTHMIAHDASLVHPNYIPSHAPDPALSSEILAFASHSHSTDNGTISSLSTITTKNTKTPPLSEKQTTTTAAAKLGLTLIDFARIHTVRQAALTHALSKFHEQIALGEYGLAWAVMHDHVHTAKRPHTHTQNHTYPLYSPSSYPHIRPCTSSTSTSTSSTNFHLRHPNLKVQLPPPPPSTESDTGTFEIPSRNENHSPVVTLSPTTPVVTSPIDDNLAIPLQRIQDWICQERLPNDWWTTGRPRYKVGLFYARACAKEVEKFMVYEEDEIEE</sequence>
<dbReference type="EMBL" id="KZ302302">
    <property type="protein sequence ID" value="PFH45726.1"/>
    <property type="molecule type" value="Genomic_DNA"/>
</dbReference>
<keyword evidence="4" id="KW-0479">Metal-binding</keyword>
<keyword evidence="3" id="KW-0349">Heme</keyword>
<dbReference type="STRING" id="703135.A0A2A9ND76"/>
<comment type="similarity">
    <text evidence="7">Belongs to the chloroperoxidase family.</text>
</comment>
<dbReference type="OrthoDB" id="407298at2759"/>
<keyword evidence="11" id="KW-1185">Reference proteome</keyword>
<reference evidence="10 11" key="1">
    <citation type="submission" date="2014-02" db="EMBL/GenBank/DDBJ databases">
        <title>Transposable element dynamics among asymbiotic and ectomycorrhizal Amanita fungi.</title>
        <authorList>
            <consortium name="DOE Joint Genome Institute"/>
            <person name="Hess J."/>
            <person name="Skrede I."/>
            <person name="Wolfe B."/>
            <person name="LaButti K."/>
            <person name="Ohm R.A."/>
            <person name="Grigoriev I.V."/>
            <person name="Pringle A."/>
        </authorList>
    </citation>
    <scope>NUCLEOTIDE SEQUENCE [LARGE SCALE GENOMIC DNA]</scope>
    <source>
        <strain evidence="10 11">SKay4041</strain>
    </source>
</reference>
<dbReference type="InterPro" id="IPR000028">
    <property type="entry name" value="Chloroperoxidase"/>
</dbReference>
<dbReference type="PROSITE" id="PS51405">
    <property type="entry name" value="HEME_HALOPEROXIDASE"/>
    <property type="match status" value="1"/>
</dbReference>
<evidence type="ECO:0000256" key="7">
    <source>
        <dbReference type="ARBA" id="ARBA00025795"/>
    </source>
</evidence>
<evidence type="ECO:0000313" key="11">
    <source>
        <dbReference type="Proteomes" id="UP000242287"/>
    </source>
</evidence>
<organism evidence="10 11">
    <name type="scientific">Amanita thiersii Skay4041</name>
    <dbReference type="NCBI Taxonomy" id="703135"/>
    <lineage>
        <taxon>Eukaryota</taxon>
        <taxon>Fungi</taxon>
        <taxon>Dikarya</taxon>
        <taxon>Basidiomycota</taxon>
        <taxon>Agaricomycotina</taxon>
        <taxon>Agaricomycetes</taxon>
        <taxon>Agaricomycetidae</taxon>
        <taxon>Agaricales</taxon>
        <taxon>Pluteineae</taxon>
        <taxon>Amanitaceae</taxon>
        <taxon>Amanita</taxon>
    </lineage>
</organism>
<dbReference type="Pfam" id="PF01328">
    <property type="entry name" value="Peroxidase_2"/>
    <property type="match status" value="1"/>
</dbReference>
<evidence type="ECO:0000313" key="10">
    <source>
        <dbReference type="EMBL" id="PFH45726.1"/>
    </source>
</evidence>
<comment type="cofactor">
    <cofactor evidence="1">
        <name>heme b</name>
        <dbReference type="ChEBI" id="CHEBI:60344"/>
    </cofactor>
</comment>
<evidence type="ECO:0000256" key="1">
    <source>
        <dbReference type="ARBA" id="ARBA00001970"/>
    </source>
</evidence>
<gene>
    <name evidence="10" type="ORF">AMATHDRAFT_8748</name>
</gene>
<protein>
    <recommendedName>
        <fullName evidence="9">Heme haloperoxidase family profile domain-containing protein</fullName>
    </recommendedName>
</protein>
<dbReference type="Gene3D" id="1.10.489.10">
    <property type="entry name" value="Chloroperoxidase-like"/>
    <property type="match status" value="1"/>
</dbReference>
<evidence type="ECO:0000259" key="9">
    <source>
        <dbReference type="PROSITE" id="PS51405"/>
    </source>
</evidence>
<keyword evidence="6" id="KW-0408">Iron</keyword>
<dbReference type="PANTHER" id="PTHR33577">
    <property type="entry name" value="STERIGMATOCYSTIN BIOSYNTHESIS PEROXIDASE STCC-RELATED"/>
    <property type="match status" value="1"/>
</dbReference>
<evidence type="ECO:0000256" key="6">
    <source>
        <dbReference type="ARBA" id="ARBA00023004"/>
    </source>
</evidence>
<keyword evidence="2" id="KW-0575">Peroxidase</keyword>
<evidence type="ECO:0000256" key="5">
    <source>
        <dbReference type="ARBA" id="ARBA00023002"/>
    </source>
</evidence>
<keyword evidence="5" id="KW-0560">Oxidoreductase</keyword>
<dbReference type="SUPFAM" id="SSF47571">
    <property type="entry name" value="Cloroperoxidase"/>
    <property type="match status" value="1"/>
</dbReference>
<evidence type="ECO:0000256" key="3">
    <source>
        <dbReference type="ARBA" id="ARBA00022617"/>
    </source>
</evidence>
<evidence type="ECO:0000256" key="8">
    <source>
        <dbReference type="SAM" id="MobiDB-lite"/>
    </source>
</evidence>
<dbReference type="Proteomes" id="UP000242287">
    <property type="component" value="Unassembled WGS sequence"/>
</dbReference>
<dbReference type="AlphaFoldDB" id="A0A2A9ND76"/>